<keyword evidence="3" id="KW-1185">Reference proteome</keyword>
<proteinExistence type="predicted"/>
<dbReference type="SUPFAM" id="SSF53850">
    <property type="entry name" value="Periplasmic binding protein-like II"/>
    <property type="match status" value="1"/>
</dbReference>
<sequence length="66" mass="7261">MGPALLPDWLIGDDLTSGRLVEPFSALRATATDFETGAWLVYPSQDWLPTKVRATLNFLRARLGDG</sequence>
<name>A0ABX1E366_9PROT</name>
<accession>A0ABX1E366</accession>
<evidence type="ECO:0000259" key="1">
    <source>
        <dbReference type="Pfam" id="PF03466"/>
    </source>
</evidence>
<evidence type="ECO:0000313" key="2">
    <source>
        <dbReference type="EMBL" id="NKC31125.1"/>
    </source>
</evidence>
<reference evidence="2 3" key="1">
    <citation type="submission" date="2020-03" db="EMBL/GenBank/DDBJ databases">
        <title>Roseomonas selenitidurans sp. nov. isolated from urban soil.</title>
        <authorList>
            <person name="Liu H."/>
        </authorList>
    </citation>
    <scope>NUCLEOTIDE SEQUENCE [LARGE SCALE GENOMIC DNA]</scope>
    <source>
        <strain evidence="2 3">BU-1</strain>
    </source>
</reference>
<dbReference type="Pfam" id="PF03466">
    <property type="entry name" value="LysR_substrate"/>
    <property type="match status" value="1"/>
</dbReference>
<evidence type="ECO:0000313" key="3">
    <source>
        <dbReference type="Proteomes" id="UP000787635"/>
    </source>
</evidence>
<dbReference type="RefSeq" id="WP_168029719.1">
    <property type="nucleotide sequence ID" value="NZ_JAAVNE010000012.1"/>
</dbReference>
<dbReference type="Gene3D" id="3.40.190.290">
    <property type="match status" value="1"/>
</dbReference>
<organism evidence="2 3">
    <name type="scientific">Falsiroseomonas selenitidurans</name>
    <dbReference type="NCBI Taxonomy" id="2716335"/>
    <lineage>
        <taxon>Bacteria</taxon>
        <taxon>Pseudomonadati</taxon>
        <taxon>Pseudomonadota</taxon>
        <taxon>Alphaproteobacteria</taxon>
        <taxon>Acetobacterales</taxon>
        <taxon>Roseomonadaceae</taxon>
        <taxon>Falsiroseomonas</taxon>
    </lineage>
</organism>
<dbReference type="Proteomes" id="UP000787635">
    <property type="component" value="Unassembled WGS sequence"/>
</dbReference>
<protein>
    <recommendedName>
        <fullName evidence="1">LysR substrate-binding domain-containing protein</fullName>
    </recommendedName>
</protein>
<gene>
    <name evidence="2" type="ORF">HEQ75_09665</name>
</gene>
<comment type="caution">
    <text evidence="2">The sequence shown here is derived from an EMBL/GenBank/DDBJ whole genome shotgun (WGS) entry which is preliminary data.</text>
</comment>
<feature type="domain" description="LysR substrate-binding" evidence="1">
    <location>
        <begin position="1"/>
        <end position="63"/>
    </location>
</feature>
<dbReference type="InterPro" id="IPR005119">
    <property type="entry name" value="LysR_subst-bd"/>
</dbReference>
<dbReference type="EMBL" id="JAAVNE010000012">
    <property type="protein sequence ID" value="NKC31125.1"/>
    <property type="molecule type" value="Genomic_DNA"/>
</dbReference>